<evidence type="ECO:0000256" key="1">
    <source>
        <dbReference type="SAM" id="MobiDB-lite"/>
    </source>
</evidence>
<proteinExistence type="predicted"/>
<reference evidence="2" key="1">
    <citation type="submission" date="2016-07" db="EMBL/GenBank/DDBJ databases">
        <authorList>
            <person name="Bretaudeau A."/>
        </authorList>
    </citation>
    <scope>NUCLEOTIDE SEQUENCE</scope>
    <source>
        <strain evidence="2">Rice</strain>
        <tissue evidence="2">Whole body</tissue>
    </source>
</reference>
<name>A0A2H1W213_SPOFR</name>
<sequence>MTSPALGEVRGCVRILLTKNHPVSTPAFRAGAPVYQRALLHGLCLMCSLLVSSHDIHEESCINRHTQSITLNCSYIHTYINSRLSPMGVGRDNGTPIATVLTHFFRFINSHQSFHACSSVKARPGNRTRDPLPSSRTCNHSTNETRKFSNDE</sequence>
<gene>
    <name evidence="2" type="ORF">SFRICE_034926</name>
</gene>
<accession>A0A2H1W213</accession>
<feature type="compositionally biased region" description="Basic and acidic residues" evidence="1">
    <location>
        <begin position="143"/>
        <end position="152"/>
    </location>
</feature>
<evidence type="ECO:0000313" key="2">
    <source>
        <dbReference type="EMBL" id="SOQ47067.1"/>
    </source>
</evidence>
<protein>
    <submittedName>
        <fullName evidence="2">SFRICE_034926</fullName>
    </submittedName>
</protein>
<organism evidence="2">
    <name type="scientific">Spodoptera frugiperda</name>
    <name type="common">Fall armyworm</name>
    <dbReference type="NCBI Taxonomy" id="7108"/>
    <lineage>
        <taxon>Eukaryota</taxon>
        <taxon>Metazoa</taxon>
        <taxon>Ecdysozoa</taxon>
        <taxon>Arthropoda</taxon>
        <taxon>Hexapoda</taxon>
        <taxon>Insecta</taxon>
        <taxon>Pterygota</taxon>
        <taxon>Neoptera</taxon>
        <taxon>Endopterygota</taxon>
        <taxon>Lepidoptera</taxon>
        <taxon>Glossata</taxon>
        <taxon>Ditrysia</taxon>
        <taxon>Noctuoidea</taxon>
        <taxon>Noctuidae</taxon>
        <taxon>Amphipyrinae</taxon>
        <taxon>Spodoptera</taxon>
    </lineage>
</organism>
<feature type="region of interest" description="Disordered" evidence="1">
    <location>
        <begin position="122"/>
        <end position="152"/>
    </location>
</feature>
<dbReference type="EMBL" id="ODYU01005808">
    <property type="protein sequence ID" value="SOQ47067.1"/>
    <property type="molecule type" value="Genomic_DNA"/>
</dbReference>
<dbReference type="AlphaFoldDB" id="A0A2H1W213"/>